<dbReference type="GO" id="GO:0005741">
    <property type="term" value="C:mitochondrial outer membrane"/>
    <property type="evidence" value="ECO:0007669"/>
    <property type="project" value="TreeGrafter"/>
</dbReference>
<keyword evidence="8" id="KW-1185">Reference proteome</keyword>
<dbReference type="PANTHER" id="PTHR28234:SF1">
    <property type="entry name" value="NUCLEAR CONTROL OF ATPASE PROTEIN 2"/>
    <property type="match status" value="1"/>
</dbReference>
<dbReference type="STRING" id="1314783.A0A165TT12"/>
<keyword evidence="4" id="KW-0496">Mitochondrion</keyword>
<evidence type="ECO:0000256" key="4">
    <source>
        <dbReference type="ARBA" id="ARBA00023128"/>
    </source>
</evidence>
<evidence type="ECO:0000256" key="5">
    <source>
        <dbReference type="ARBA" id="ARBA00023136"/>
    </source>
</evidence>
<gene>
    <name evidence="7" type="ORF">DAEQUDRAFT_661459</name>
</gene>
<evidence type="ECO:0000256" key="1">
    <source>
        <dbReference type="ARBA" id="ARBA00004225"/>
    </source>
</evidence>
<dbReference type="AlphaFoldDB" id="A0A165TT12"/>
<evidence type="ECO:0000313" key="7">
    <source>
        <dbReference type="EMBL" id="KZT73903.1"/>
    </source>
</evidence>
<name>A0A165TT12_9APHY</name>
<proteinExistence type="predicted"/>
<dbReference type="EMBL" id="KV429035">
    <property type="protein sequence ID" value="KZT73903.1"/>
    <property type="molecule type" value="Genomic_DNA"/>
</dbReference>
<keyword evidence="2" id="KW-0812">Transmembrane</keyword>
<protein>
    <submittedName>
        <fullName evidence="7">NCA2-domain-containing protein</fullName>
    </submittedName>
</protein>
<dbReference type="OrthoDB" id="413313at2759"/>
<evidence type="ECO:0000256" key="6">
    <source>
        <dbReference type="SAM" id="MobiDB-lite"/>
    </source>
</evidence>
<evidence type="ECO:0000313" key="8">
    <source>
        <dbReference type="Proteomes" id="UP000076727"/>
    </source>
</evidence>
<comment type="subcellular location">
    <subcellularLocation>
        <location evidence="1">Mitochondrion membrane</location>
        <topology evidence="1">Multi-pass membrane protein</topology>
    </subcellularLocation>
</comment>
<dbReference type="InterPro" id="IPR013946">
    <property type="entry name" value="NCA2-like"/>
</dbReference>
<accession>A0A165TT12</accession>
<dbReference type="PANTHER" id="PTHR28234">
    <property type="entry name" value="NUCLEAR CONTROL OF ATPASE PROTEIN 2"/>
    <property type="match status" value="1"/>
</dbReference>
<evidence type="ECO:0000256" key="3">
    <source>
        <dbReference type="ARBA" id="ARBA00022989"/>
    </source>
</evidence>
<evidence type="ECO:0000256" key="2">
    <source>
        <dbReference type="ARBA" id="ARBA00022692"/>
    </source>
</evidence>
<sequence>MSSFVSHVTNDLTRRIHPPTSVPPTPLEDTPSQSKDALRTLFVQLNQPTSTSDASQHLGTLEKYPVSGSTFATNDNEEAVLHRAVLGKLTTDLYGKALDVVLKDARLVEDELEWWGYLERSSSRVALYFVQTLPLRLANLSQIVLATLRERNLPLHPSVFTPSSLRRLFPNHDILHPNKLAVALFPHLHSQPYSIALTVGRFPPASAFVSSPGSSVRSASSACVSTLVGLGRSATRVVYLPLELTRGECRYKHQELKRLRDERAEMLGALVNMRDLLASSLEDESIEQGLAKLNEFSFALLQIVRSESSRAMDVSAGPVPALQDIAAALPDATGDPSSSLLQTSALHVRGLARPSRLTLLWPQLIFLPPLALYAAKTAYASRASLCQLGREAVETIKSFWEQWLLEPLRGVVKTVRAGGEDGVIVNRESVQADLASLERMALSLAEEKLHYDPAQMEALSRQIQTGDLTPVMQIFEQDIKRPLKSAIAGSLIRTLFIQVQKAKVDIDQALAGIDKLLKSQELTFAFVGVAPALTIVYAVGSYLRSAWNGGRGKGKYGGKKRHTSIWLKMRRIERLLIAQPKSQHHSTRDVAPQPSSIPPLTSGLLLLSVSHLRAYAENHLPANSRLREGFLEDVVDLEDPALGRAEKLRVLDRMWRSWGEVLGWGRAAEDRT</sequence>
<organism evidence="7 8">
    <name type="scientific">Daedalea quercina L-15889</name>
    <dbReference type="NCBI Taxonomy" id="1314783"/>
    <lineage>
        <taxon>Eukaryota</taxon>
        <taxon>Fungi</taxon>
        <taxon>Dikarya</taxon>
        <taxon>Basidiomycota</taxon>
        <taxon>Agaricomycotina</taxon>
        <taxon>Agaricomycetes</taxon>
        <taxon>Polyporales</taxon>
        <taxon>Fomitopsis</taxon>
    </lineage>
</organism>
<dbReference type="Proteomes" id="UP000076727">
    <property type="component" value="Unassembled WGS sequence"/>
</dbReference>
<feature type="region of interest" description="Disordered" evidence="6">
    <location>
        <begin position="8"/>
        <end position="33"/>
    </location>
</feature>
<reference evidence="7 8" key="1">
    <citation type="journal article" date="2016" name="Mol. Biol. Evol.">
        <title>Comparative Genomics of Early-Diverging Mushroom-Forming Fungi Provides Insights into the Origins of Lignocellulose Decay Capabilities.</title>
        <authorList>
            <person name="Nagy L.G."/>
            <person name="Riley R."/>
            <person name="Tritt A."/>
            <person name="Adam C."/>
            <person name="Daum C."/>
            <person name="Floudas D."/>
            <person name="Sun H."/>
            <person name="Yadav J.S."/>
            <person name="Pangilinan J."/>
            <person name="Larsson K.H."/>
            <person name="Matsuura K."/>
            <person name="Barry K."/>
            <person name="Labutti K."/>
            <person name="Kuo R."/>
            <person name="Ohm R.A."/>
            <person name="Bhattacharya S.S."/>
            <person name="Shirouzu T."/>
            <person name="Yoshinaga Y."/>
            <person name="Martin F.M."/>
            <person name="Grigoriev I.V."/>
            <person name="Hibbett D.S."/>
        </authorList>
    </citation>
    <scope>NUCLEOTIDE SEQUENCE [LARGE SCALE GENOMIC DNA]</scope>
    <source>
        <strain evidence="7 8">L-15889</strain>
    </source>
</reference>
<keyword evidence="3" id="KW-1133">Transmembrane helix</keyword>
<keyword evidence="5" id="KW-0472">Membrane</keyword>
<dbReference type="Pfam" id="PF08637">
    <property type="entry name" value="NCA2"/>
    <property type="match status" value="1"/>
</dbReference>